<gene>
    <name evidence="1" type="ORF">AMJ83_02185</name>
</gene>
<sequence>MKYMLIGCMAVSLLYAGNAEEGIGEPFDETFSQFKINFAKHEYFEAHAELHHLMENFWEKTPLLLRNVRFVRGEDNSYGIYDPKDGNSFAPGEPLYLYLEPIGYAFKKDAEGYHEFGFKADFSLEDDEGNVLGGQSDFANLDFDSWNYNTEIALTFTYTFTGLETGKYKVITTVNDKYSKKSATVEQWLYIR</sequence>
<dbReference type="EMBL" id="LJUJ01000002">
    <property type="protein sequence ID" value="KPK64533.1"/>
    <property type="molecule type" value="Genomic_DNA"/>
</dbReference>
<organism evidence="1 2">
    <name type="scientific">candidate division WOR_3 bacterium SM23_42</name>
    <dbReference type="NCBI Taxonomy" id="1703779"/>
    <lineage>
        <taxon>Bacteria</taxon>
        <taxon>Bacteria division WOR-3</taxon>
    </lineage>
</organism>
<name>A0A0S8FV35_UNCW3</name>
<dbReference type="AlphaFoldDB" id="A0A0S8FV35"/>
<accession>A0A0S8FV35</accession>
<protein>
    <submittedName>
        <fullName evidence="1">Uncharacterized protein</fullName>
    </submittedName>
</protein>
<comment type="caution">
    <text evidence="1">The sequence shown here is derived from an EMBL/GenBank/DDBJ whole genome shotgun (WGS) entry which is preliminary data.</text>
</comment>
<evidence type="ECO:0000313" key="1">
    <source>
        <dbReference type="EMBL" id="KPK64533.1"/>
    </source>
</evidence>
<dbReference type="Proteomes" id="UP000051373">
    <property type="component" value="Unassembled WGS sequence"/>
</dbReference>
<reference evidence="1 2" key="1">
    <citation type="journal article" date="2015" name="Microbiome">
        <title>Genomic resolution of linkages in carbon, nitrogen, and sulfur cycling among widespread estuary sediment bacteria.</title>
        <authorList>
            <person name="Baker B.J."/>
            <person name="Lazar C.S."/>
            <person name="Teske A.P."/>
            <person name="Dick G.J."/>
        </authorList>
    </citation>
    <scope>NUCLEOTIDE SEQUENCE [LARGE SCALE GENOMIC DNA]</scope>
    <source>
        <strain evidence="1">SM23_42</strain>
    </source>
</reference>
<evidence type="ECO:0000313" key="2">
    <source>
        <dbReference type="Proteomes" id="UP000051373"/>
    </source>
</evidence>
<proteinExistence type="predicted"/>
<dbReference type="STRING" id="1703779.AMJ83_02185"/>